<dbReference type="SUPFAM" id="SSF51569">
    <property type="entry name" value="Aldolase"/>
    <property type="match status" value="1"/>
</dbReference>
<dbReference type="NCBIfam" id="NF002748">
    <property type="entry name" value="PRK02769.1"/>
    <property type="match status" value="1"/>
</dbReference>
<evidence type="ECO:0000256" key="4">
    <source>
        <dbReference type="ARBA" id="ARBA00022898"/>
    </source>
</evidence>
<dbReference type="InterPro" id="IPR015424">
    <property type="entry name" value="PyrdxlP-dep_Trfase"/>
</dbReference>
<accession>A0A9J5XQJ0</accession>
<comment type="caution">
    <text evidence="8">The sequence shown here is derived from an EMBL/GenBank/DDBJ whole genome shotgun (WGS) entry which is preliminary data.</text>
</comment>
<keyword evidence="9" id="KW-1185">Reference proteome</keyword>
<comment type="cofactor">
    <cofactor evidence="1 6">
        <name>pyridoxal 5'-phosphate</name>
        <dbReference type="ChEBI" id="CHEBI:597326"/>
    </cofactor>
</comment>
<reference evidence="8 9" key="1">
    <citation type="submission" date="2020-09" db="EMBL/GenBank/DDBJ databases">
        <title>De no assembly of potato wild relative species, Solanum commersonii.</title>
        <authorList>
            <person name="Cho K."/>
        </authorList>
    </citation>
    <scope>NUCLEOTIDE SEQUENCE [LARGE SCALE GENOMIC DNA]</scope>
    <source>
        <strain evidence="8">LZ3.2</strain>
        <tissue evidence="8">Leaf</tissue>
    </source>
</reference>
<dbReference type="GO" id="GO:0016831">
    <property type="term" value="F:carboxy-lyase activity"/>
    <property type="evidence" value="ECO:0007669"/>
    <property type="project" value="UniProtKB-KW"/>
</dbReference>
<feature type="modified residue" description="N6-(pyridoxal phosphate)lysine" evidence="6">
    <location>
        <position position="406"/>
    </location>
</feature>
<keyword evidence="4 6" id="KW-0663">Pyridoxal phosphate</keyword>
<evidence type="ECO:0000256" key="3">
    <source>
        <dbReference type="ARBA" id="ARBA00022793"/>
    </source>
</evidence>
<dbReference type="PROSITE" id="PS00392">
    <property type="entry name" value="DDC_GAD_HDC_YDC"/>
    <property type="match status" value="1"/>
</dbReference>
<evidence type="ECO:0000313" key="9">
    <source>
        <dbReference type="Proteomes" id="UP000824120"/>
    </source>
</evidence>
<dbReference type="SUPFAM" id="SSF53383">
    <property type="entry name" value="PLP-dependent transferases"/>
    <property type="match status" value="1"/>
</dbReference>
<evidence type="ECO:0000256" key="2">
    <source>
        <dbReference type="ARBA" id="ARBA00009533"/>
    </source>
</evidence>
<comment type="similarity">
    <text evidence="2">Belongs to the group II decarboxylase family.</text>
</comment>
<dbReference type="GO" id="GO:0030170">
    <property type="term" value="F:pyridoxal phosphate binding"/>
    <property type="evidence" value="ECO:0007669"/>
    <property type="project" value="InterPro"/>
</dbReference>
<dbReference type="Pfam" id="PF00682">
    <property type="entry name" value="HMGL-like"/>
    <property type="match status" value="1"/>
</dbReference>
<evidence type="ECO:0000256" key="5">
    <source>
        <dbReference type="ARBA" id="ARBA00023239"/>
    </source>
</evidence>
<dbReference type="InterPro" id="IPR013785">
    <property type="entry name" value="Aldolase_TIM"/>
</dbReference>
<dbReference type="InterPro" id="IPR021115">
    <property type="entry name" value="Pyridoxal-P_BS"/>
</dbReference>
<evidence type="ECO:0000313" key="8">
    <source>
        <dbReference type="EMBL" id="KAG5589636.1"/>
    </source>
</evidence>
<gene>
    <name evidence="8" type="ORF">H5410_040150</name>
</gene>
<dbReference type="InterPro" id="IPR002129">
    <property type="entry name" value="PyrdxlP-dep_de-COase"/>
</dbReference>
<dbReference type="EMBL" id="JACXVP010000008">
    <property type="protein sequence ID" value="KAG5589636.1"/>
    <property type="molecule type" value="Genomic_DNA"/>
</dbReference>
<dbReference type="Proteomes" id="UP000824120">
    <property type="component" value="Chromosome 8"/>
</dbReference>
<dbReference type="InterPro" id="IPR051151">
    <property type="entry name" value="Group_II_Decarboxylase"/>
</dbReference>
<dbReference type="AlphaFoldDB" id="A0A9J5XQJ0"/>
<dbReference type="InterPro" id="IPR015421">
    <property type="entry name" value="PyrdxlP-dep_Trfase_major"/>
</dbReference>
<protein>
    <recommendedName>
        <fullName evidence="7">Pyruvate carboxyltransferase domain-containing protein</fullName>
    </recommendedName>
</protein>
<keyword evidence="3" id="KW-0210">Decarboxylase</keyword>
<proteinExistence type="inferred from homology"/>
<dbReference type="Gene3D" id="3.20.20.70">
    <property type="entry name" value="Aldolase class I"/>
    <property type="match status" value="1"/>
</dbReference>
<dbReference type="Gene3D" id="3.40.640.10">
    <property type="entry name" value="Type I PLP-dependent aspartate aminotransferase-like (Major domain)"/>
    <property type="match status" value="1"/>
</dbReference>
<evidence type="ECO:0000256" key="1">
    <source>
        <dbReference type="ARBA" id="ARBA00001933"/>
    </source>
</evidence>
<name>A0A9J5XQJ0_SOLCO</name>
<evidence type="ECO:0000256" key="6">
    <source>
        <dbReference type="PIRSR" id="PIRSR602129-50"/>
    </source>
</evidence>
<dbReference type="GO" id="GO:0019752">
    <property type="term" value="P:carboxylic acid metabolic process"/>
    <property type="evidence" value="ECO:0007669"/>
    <property type="project" value="InterPro"/>
</dbReference>
<dbReference type="Pfam" id="PF00282">
    <property type="entry name" value="Pyridoxal_deC"/>
    <property type="match status" value="1"/>
</dbReference>
<organism evidence="8 9">
    <name type="scientific">Solanum commersonii</name>
    <name type="common">Commerson's wild potato</name>
    <name type="synonym">Commerson's nightshade</name>
    <dbReference type="NCBI Taxonomy" id="4109"/>
    <lineage>
        <taxon>Eukaryota</taxon>
        <taxon>Viridiplantae</taxon>
        <taxon>Streptophyta</taxon>
        <taxon>Embryophyta</taxon>
        <taxon>Tracheophyta</taxon>
        <taxon>Spermatophyta</taxon>
        <taxon>Magnoliopsida</taxon>
        <taxon>eudicotyledons</taxon>
        <taxon>Gunneridae</taxon>
        <taxon>Pentapetalae</taxon>
        <taxon>asterids</taxon>
        <taxon>lamiids</taxon>
        <taxon>Solanales</taxon>
        <taxon>Solanaceae</taxon>
        <taxon>Solanoideae</taxon>
        <taxon>Solaneae</taxon>
        <taxon>Solanum</taxon>
    </lineage>
</organism>
<dbReference type="InterPro" id="IPR000891">
    <property type="entry name" value="PYR_CT"/>
</dbReference>
<keyword evidence="5" id="KW-0456">Lyase</keyword>
<sequence length="590" mass="66383">STQPAYFTPLLPYQTFFKVYNLKLFIARYQCFAIFLPIKKSHTKHTVKGKKMASLYANSKNTLVNGLDKFSDPNYVSIFDTMVRDGEQAPGASMTATQKMDIARQLVKLGVDVTEAGFPASSEIEFELVKCIAHEIVSSLPSENIVNGNIKTVVKVTPPGPRKKLQLAVIEPGLGSGVSSPDYILDNYLKTLTQRVKYHLGFPENICYDHHVALAPLLQFHLNNCGDPFTENPVDFHSKDFEVAVLDWFAKLWEIEKDEYWGYVTHGGTEGNLHGIWIGRELLPNGILYASKDSHYSVFKAARLYIIDLEMINTTTNGEMDYSDLRAKLLHNKDKPAIININIGTTFKGAVDDIDVILQTLEDCGYSHNKFYIHCDAALSGLIVPFIKNVISFKKPIGSVTISGHKFLGCPIPCGVQITRKSHIAYLSRNVEYIASMDATISGSRNGLTPILLWYSLSSKNQIGIQQDVKRCLYNARYLKDRLQQANISVMLNELSIIVVLERPLDHEFIRHWQLSCVRNIAHVIVMPSITRETLDDFFIDLVQKRKMWYQDGSVKPPCVADDIGAQNCACALHNGQYIFLKGNEHPIMI</sequence>
<feature type="domain" description="Pyruvate carboxyltransferase" evidence="7">
    <location>
        <begin position="76"/>
        <end position="136"/>
    </location>
</feature>
<dbReference type="Gene3D" id="3.90.1150.10">
    <property type="entry name" value="Aspartate Aminotransferase, domain 1"/>
    <property type="match status" value="1"/>
</dbReference>
<dbReference type="PANTHER" id="PTHR46101:SF12">
    <property type="entry name" value="AROMATIC AMINO ACID DECARBOXYLASE 1A"/>
    <property type="match status" value="1"/>
</dbReference>
<evidence type="ECO:0000259" key="7">
    <source>
        <dbReference type="Pfam" id="PF00682"/>
    </source>
</evidence>
<dbReference type="PANTHER" id="PTHR46101">
    <property type="match status" value="1"/>
</dbReference>
<dbReference type="InterPro" id="IPR015422">
    <property type="entry name" value="PyrdxlP-dep_Trfase_small"/>
</dbReference>
<feature type="non-terminal residue" evidence="8">
    <location>
        <position position="590"/>
    </location>
</feature>
<dbReference type="OrthoDB" id="2161780at2759"/>